<evidence type="ECO:0000313" key="6">
    <source>
        <dbReference type="EMBL" id="MFI2320664.1"/>
    </source>
</evidence>
<evidence type="ECO:0000259" key="4">
    <source>
        <dbReference type="Pfam" id="PF13556"/>
    </source>
</evidence>
<organism evidence="6 7">
    <name type="scientific">Nocardia beijingensis</name>
    <dbReference type="NCBI Taxonomy" id="95162"/>
    <lineage>
        <taxon>Bacteria</taxon>
        <taxon>Bacillati</taxon>
        <taxon>Actinomycetota</taxon>
        <taxon>Actinomycetes</taxon>
        <taxon>Mycobacteriales</taxon>
        <taxon>Nocardiaceae</taxon>
        <taxon>Nocardia</taxon>
    </lineage>
</organism>
<gene>
    <name evidence="6" type="ORF">ACH47G_09245</name>
</gene>
<evidence type="ECO:0000256" key="2">
    <source>
        <dbReference type="SAM" id="MobiDB-lite"/>
    </source>
</evidence>
<dbReference type="InterPro" id="IPR051448">
    <property type="entry name" value="CdaR-like_regulators"/>
</dbReference>
<dbReference type="PANTHER" id="PTHR33744:SF1">
    <property type="entry name" value="DNA-BINDING TRANSCRIPTIONAL ACTIVATOR ADER"/>
    <property type="match status" value="1"/>
</dbReference>
<dbReference type="PANTHER" id="PTHR33744">
    <property type="entry name" value="CARBOHYDRATE DIACID REGULATOR"/>
    <property type="match status" value="1"/>
</dbReference>
<dbReference type="InterPro" id="IPR025736">
    <property type="entry name" value="PucR_C-HTH_dom"/>
</dbReference>
<name>A0ABW7WF75_9NOCA</name>
<keyword evidence="7" id="KW-1185">Reference proteome</keyword>
<comment type="similarity">
    <text evidence="1">Belongs to the CdaR family.</text>
</comment>
<dbReference type="Proteomes" id="UP001611450">
    <property type="component" value="Unassembled WGS sequence"/>
</dbReference>
<feature type="domain" description="CdaR GGDEF-like" evidence="5">
    <location>
        <begin position="282"/>
        <end position="402"/>
    </location>
</feature>
<feature type="domain" description="PucR C-terminal helix-turn-helix" evidence="4">
    <location>
        <begin position="460"/>
        <end position="516"/>
    </location>
</feature>
<dbReference type="Pfam" id="PF13556">
    <property type="entry name" value="HTH_30"/>
    <property type="match status" value="1"/>
</dbReference>
<evidence type="ECO:0000259" key="3">
    <source>
        <dbReference type="Pfam" id="PF07905"/>
    </source>
</evidence>
<evidence type="ECO:0000313" key="7">
    <source>
        <dbReference type="Proteomes" id="UP001611450"/>
    </source>
</evidence>
<evidence type="ECO:0000259" key="5">
    <source>
        <dbReference type="Pfam" id="PF17853"/>
    </source>
</evidence>
<protein>
    <submittedName>
        <fullName evidence="6">PucR family transcriptional regulator</fullName>
    </submittedName>
</protein>
<dbReference type="InterPro" id="IPR041522">
    <property type="entry name" value="CdaR_GGDEF"/>
</dbReference>
<evidence type="ECO:0000256" key="1">
    <source>
        <dbReference type="ARBA" id="ARBA00006754"/>
    </source>
</evidence>
<sequence>MRRLIDQSALGLRVVTPGPTESLDAEIRWLHTTELADPSPYIRPGELVLTNGLWLSHVSVDSFVDCVVRARAAGLVFGLTEQTPQLPPGLVEASQARELPLFELGIGVPFTSVTSAAARIRNEALQAELTATVQRGEALASALSRGGGVAGVLELLRRETNLPLVVVDRTGRCLASIDCQLTDEQIRTAAAALNRTPPPIEVAIADGAPSALYLVEGAMGAIDAGLYCLAPTASLTPQDREALAQAARFLSLEVTKQQAVHAIEARFAAELLEMILSGARRTGEVAQRLRTYGVPADRPLAVFALAPAAPRETTERLRIDEIAAATGAAFSANGLPVFTAAGSHDVVAICSWDRTQEELRRFSEQLSAEVGRRVRRQRVVVGLGEISADASALREPLVRAREICQILQARGGPTAATFAEVATYRMLLGLLDEHVRDAYADQVLGPIRDYDSRAHTELENTLRAFLAHDGQWAATAAALHVHVNTLRNRIGRITELTGRDINRLPDRIDLFLALEAETTGPPAAERKRRTSTDHRHHGGGSST</sequence>
<dbReference type="Pfam" id="PF07905">
    <property type="entry name" value="PucR"/>
    <property type="match status" value="1"/>
</dbReference>
<proteinExistence type="inferred from homology"/>
<reference evidence="6 7" key="1">
    <citation type="submission" date="2024-10" db="EMBL/GenBank/DDBJ databases">
        <title>The Natural Products Discovery Center: Release of the First 8490 Sequenced Strains for Exploring Actinobacteria Biosynthetic Diversity.</title>
        <authorList>
            <person name="Kalkreuter E."/>
            <person name="Kautsar S.A."/>
            <person name="Yang D."/>
            <person name="Bader C.D."/>
            <person name="Teijaro C.N."/>
            <person name="Fluegel L."/>
            <person name="Davis C.M."/>
            <person name="Simpson J.R."/>
            <person name="Lauterbach L."/>
            <person name="Steele A.D."/>
            <person name="Gui C."/>
            <person name="Meng S."/>
            <person name="Li G."/>
            <person name="Viehrig K."/>
            <person name="Ye F."/>
            <person name="Su P."/>
            <person name="Kiefer A.F."/>
            <person name="Nichols A."/>
            <person name="Cepeda A.J."/>
            <person name="Yan W."/>
            <person name="Fan B."/>
            <person name="Jiang Y."/>
            <person name="Adhikari A."/>
            <person name="Zheng C.-J."/>
            <person name="Schuster L."/>
            <person name="Cowan T.M."/>
            <person name="Smanski M.J."/>
            <person name="Chevrette M.G."/>
            <person name="De Carvalho L.P.S."/>
            <person name="Shen B."/>
        </authorList>
    </citation>
    <scope>NUCLEOTIDE SEQUENCE [LARGE SCALE GENOMIC DNA]</scope>
    <source>
        <strain evidence="6 7">NPDC019626</strain>
    </source>
</reference>
<dbReference type="EMBL" id="JBIRXV010000001">
    <property type="protein sequence ID" value="MFI2320664.1"/>
    <property type="molecule type" value="Genomic_DNA"/>
</dbReference>
<feature type="region of interest" description="Disordered" evidence="2">
    <location>
        <begin position="519"/>
        <end position="543"/>
    </location>
</feature>
<dbReference type="Gene3D" id="1.10.10.2840">
    <property type="entry name" value="PucR C-terminal helix-turn-helix domain"/>
    <property type="match status" value="1"/>
</dbReference>
<dbReference type="Pfam" id="PF17853">
    <property type="entry name" value="GGDEF_2"/>
    <property type="match status" value="1"/>
</dbReference>
<accession>A0ABW7WF75</accession>
<feature type="compositionally biased region" description="Basic residues" evidence="2">
    <location>
        <begin position="526"/>
        <end position="543"/>
    </location>
</feature>
<dbReference type="RefSeq" id="WP_396944960.1">
    <property type="nucleotide sequence ID" value="NZ_JBIRXV010000001.1"/>
</dbReference>
<feature type="domain" description="Purine catabolism PurC-like" evidence="3">
    <location>
        <begin position="8"/>
        <end position="117"/>
    </location>
</feature>
<comment type="caution">
    <text evidence="6">The sequence shown here is derived from an EMBL/GenBank/DDBJ whole genome shotgun (WGS) entry which is preliminary data.</text>
</comment>
<dbReference type="InterPro" id="IPR042070">
    <property type="entry name" value="PucR_C-HTH_sf"/>
</dbReference>
<dbReference type="InterPro" id="IPR012914">
    <property type="entry name" value="PucR_dom"/>
</dbReference>